<evidence type="ECO:0000256" key="1">
    <source>
        <dbReference type="ARBA" id="ARBA00004743"/>
    </source>
</evidence>
<evidence type="ECO:0000256" key="3">
    <source>
        <dbReference type="ARBA" id="ARBA00022605"/>
    </source>
</evidence>
<dbReference type="SUPFAM" id="SSF51569">
    <property type="entry name" value="Aldolase"/>
    <property type="match status" value="2"/>
</dbReference>
<keyword evidence="12" id="KW-0012">Acyltransferase</keyword>
<dbReference type="CDD" id="cd07941">
    <property type="entry name" value="DRE_TIM_LeuA3"/>
    <property type="match status" value="1"/>
</dbReference>
<dbReference type="InterPro" id="IPR036230">
    <property type="entry name" value="LeuA_allosteric_dom_sf"/>
</dbReference>
<evidence type="ECO:0000313" key="13">
    <source>
        <dbReference type="Proteomes" id="UP000661112"/>
    </source>
</evidence>
<dbReference type="Gene3D" id="3.20.20.70">
    <property type="entry name" value="Aldolase class I"/>
    <property type="match status" value="1"/>
</dbReference>
<dbReference type="PANTHER" id="PTHR43538:SF1">
    <property type="entry name" value="(R)-CITRAMALATE SYNTHASE"/>
    <property type="match status" value="1"/>
</dbReference>
<evidence type="ECO:0000256" key="10">
    <source>
        <dbReference type="SAM" id="MobiDB-lite"/>
    </source>
</evidence>
<comment type="caution">
    <text evidence="12">The sequence shown here is derived from an EMBL/GenBank/DDBJ whole genome shotgun (WGS) entry which is preliminary data.</text>
</comment>
<dbReference type="Gene3D" id="1.10.238.260">
    <property type="match status" value="1"/>
</dbReference>
<dbReference type="SUPFAM" id="SSF110921">
    <property type="entry name" value="2-isopropylmalate synthase LeuA, allosteric (dimerisation) domain"/>
    <property type="match status" value="1"/>
</dbReference>
<keyword evidence="13" id="KW-1185">Reference proteome</keyword>
<dbReference type="Gene3D" id="3.30.160.270">
    <property type="match status" value="1"/>
</dbReference>
<name>A0ABR8D453_9NOST</name>
<feature type="compositionally biased region" description="Polar residues" evidence="10">
    <location>
        <begin position="225"/>
        <end position="237"/>
    </location>
</feature>
<dbReference type="InterPro" id="IPR054691">
    <property type="entry name" value="LeuA/HCS_post-cat"/>
</dbReference>
<gene>
    <name evidence="12" type="primary">cimA</name>
    <name evidence="12" type="ORF">H6G83_15240</name>
</gene>
<keyword evidence="4" id="KW-0412">Isoleucine biosynthesis</keyword>
<evidence type="ECO:0000256" key="5">
    <source>
        <dbReference type="ARBA" id="ARBA00022679"/>
    </source>
</evidence>
<protein>
    <recommendedName>
        <fullName evidence="8">Citramalate synthase</fullName>
        <ecNumber evidence="8">2.3.3.21</ecNumber>
    </recommendedName>
</protein>
<evidence type="ECO:0000256" key="9">
    <source>
        <dbReference type="RuleBase" id="RU003523"/>
    </source>
</evidence>
<dbReference type="Proteomes" id="UP000661112">
    <property type="component" value="Unassembled WGS sequence"/>
</dbReference>
<feature type="region of interest" description="Disordered" evidence="10">
    <location>
        <begin position="217"/>
        <end position="237"/>
    </location>
</feature>
<dbReference type="NCBIfam" id="TIGR00977">
    <property type="entry name" value="citramal_synth"/>
    <property type="match status" value="1"/>
</dbReference>
<feature type="domain" description="Pyruvate carboxyltransferase" evidence="11">
    <location>
        <begin position="9"/>
        <end position="316"/>
    </location>
</feature>
<dbReference type="SMART" id="SM00917">
    <property type="entry name" value="LeuA_dimer"/>
    <property type="match status" value="1"/>
</dbReference>
<keyword evidence="5 9" id="KW-0808">Transferase</keyword>
<dbReference type="PROSITE" id="PS00815">
    <property type="entry name" value="AIPM_HOMOCIT_SYNTH_1"/>
    <property type="match status" value="1"/>
</dbReference>
<dbReference type="PROSITE" id="PS50991">
    <property type="entry name" value="PYR_CT"/>
    <property type="match status" value="1"/>
</dbReference>
<dbReference type="RefSeq" id="WP_190473705.1">
    <property type="nucleotide sequence ID" value="NZ_JACJSG010000019.1"/>
</dbReference>
<evidence type="ECO:0000256" key="2">
    <source>
        <dbReference type="ARBA" id="ARBA00006154"/>
    </source>
</evidence>
<keyword evidence="3" id="KW-0028">Amino-acid biosynthesis</keyword>
<comment type="similarity">
    <text evidence="2 9">Belongs to the alpha-IPM synthase/homocitrate synthase family.</text>
</comment>
<evidence type="ECO:0000313" key="12">
    <source>
        <dbReference type="EMBL" id="MBD2501944.1"/>
    </source>
</evidence>
<evidence type="ECO:0000259" key="11">
    <source>
        <dbReference type="PROSITE" id="PS50991"/>
    </source>
</evidence>
<organism evidence="12 13">
    <name type="scientific">Anabaena azotica FACHB-119</name>
    <dbReference type="NCBI Taxonomy" id="947527"/>
    <lineage>
        <taxon>Bacteria</taxon>
        <taxon>Bacillati</taxon>
        <taxon>Cyanobacteriota</taxon>
        <taxon>Cyanophyceae</taxon>
        <taxon>Nostocales</taxon>
        <taxon>Nostocaceae</taxon>
        <taxon>Anabaena</taxon>
        <taxon>Anabaena azotica</taxon>
    </lineage>
</organism>
<dbReference type="EC" id="2.3.3.21" evidence="8"/>
<reference evidence="12 13" key="1">
    <citation type="journal article" date="2020" name="ISME J.">
        <title>Comparative genomics reveals insights into cyanobacterial evolution and habitat adaptation.</title>
        <authorList>
            <person name="Chen M.Y."/>
            <person name="Teng W.K."/>
            <person name="Zhao L."/>
            <person name="Hu C.X."/>
            <person name="Zhou Y.K."/>
            <person name="Han B.P."/>
            <person name="Song L.R."/>
            <person name="Shu W.S."/>
        </authorList>
    </citation>
    <scope>NUCLEOTIDE SEQUENCE [LARGE SCALE GENOMIC DNA]</scope>
    <source>
        <strain evidence="12 13">FACHB-119</strain>
    </source>
</reference>
<dbReference type="InterPro" id="IPR000891">
    <property type="entry name" value="PYR_CT"/>
</dbReference>
<evidence type="ECO:0000256" key="6">
    <source>
        <dbReference type="ARBA" id="ARBA00023304"/>
    </source>
</evidence>
<dbReference type="Pfam" id="PF00682">
    <property type="entry name" value="HMGL-like"/>
    <property type="match status" value="2"/>
</dbReference>
<dbReference type="Pfam" id="PF08502">
    <property type="entry name" value="LeuA_dimer"/>
    <property type="match status" value="1"/>
</dbReference>
<evidence type="ECO:0000256" key="7">
    <source>
        <dbReference type="ARBA" id="ARBA00048263"/>
    </source>
</evidence>
<dbReference type="EMBL" id="JACJSG010000019">
    <property type="protein sequence ID" value="MBD2501944.1"/>
    <property type="molecule type" value="Genomic_DNA"/>
</dbReference>
<dbReference type="InterPro" id="IPR013785">
    <property type="entry name" value="Aldolase_TIM"/>
</dbReference>
<dbReference type="InterPro" id="IPR013709">
    <property type="entry name" value="2-isopropylmalate_synth_dimer"/>
</dbReference>
<dbReference type="PANTHER" id="PTHR43538">
    <property type="entry name" value="ALPHA-IPM SYNTHASE/HOMOCITRATE SYNTHASE"/>
    <property type="match status" value="1"/>
</dbReference>
<accession>A0ABR8D453</accession>
<sequence length="581" mass="63642">MTKNPSPHIWLYDTTLRDGTQREGLSISIEDKLRIAHRLDQLGIPFIEGGWPGANPKDVQFFWQLQEDPLKQAEIVAFCSTRRPHTHAADEPMLQDILTAGSRWVTIFGKSWDLHVTTGLKTTLEENLAMIRDTIEFFRSQGRRVIYDAEHWFDGYKHNRDYALETLKTAMLAGAEWLVLCDTNGGTLPHEVSQVVQDVVLVTRDWGLGSQSRAEVPSVERTGVTGKQQGSRGAINNTQLPITNYPLPIPQIGIHTHNDSDMAVANALAAVMAGATMVQGTINGYGERCGNANLCSLIPNLQLKLGYGCIAEHQLAQLAEASRFVSEVVNLAPDEHAPFVGRSAFAHKGGIHVSAVEKNPLTYEHIQPEQVGNRRRIVISEQSGISNVLAKARTFGIELDKQTPEAKQILHRLKELESEGYQFEAAEASFALLMYEALGGRQQFFEVKGFQVHCDLVEGKETTNALATVKVAVNGKNILEAAEGNGPVAALDAALRKALVNFYPQIASFELTDYKVRILDGHTGTSAKTRALVESGNGHQRWTTVGVSPNILAASYKAVVEGLEYGLLLHAQAEAAVKGSS</sequence>
<dbReference type="Pfam" id="PF22617">
    <property type="entry name" value="HCS_D2"/>
    <property type="match status" value="1"/>
</dbReference>
<comment type="catalytic activity">
    <reaction evidence="7">
        <text>pyruvate + acetyl-CoA + H2O = (3R)-citramalate + CoA + H(+)</text>
        <dbReference type="Rhea" id="RHEA:19045"/>
        <dbReference type="ChEBI" id="CHEBI:15361"/>
        <dbReference type="ChEBI" id="CHEBI:15377"/>
        <dbReference type="ChEBI" id="CHEBI:15378"/>
        <dbReference type="ChEBI" id="CHEBI:30934"/>
        <dbReference type="ChEBI" id="CHEBI:57287"/>
        <dbReference type="ChEBI" id="CHEBI:57288"/>
        <dbReference type="EC" id="2.3.3.21"/>
    </reaction>
</comment>
<evidence type="ECO:0000256" key="8">
    <source>
        <dbReference type="NCBIfam" id="TIGR00977"/>
    </source>
</evidence>
<dbReference type="GO" id="GO:0016746">
    <property type="term" value="F:acyltransferase activity"/>
    <property type="evidence" value="ECO:0007669"/>
    <property type="project" value="UniProtKB-KW"/>
</dbReference>
<dbReference type="InterPro" id="IPR005675">
    <property type="entry name" value="Citramal_synthase"/>
</dbReference>
<evidence type="ECO:0000256" key="4">
    <source>
        <dbReference type="ARBA" id="ARBA00022624"/>
    </source>
</evidence>
<dbReference type="InterPro" id="IPR002034">
    <property type="entry name" value="AIPM/Hcit_synth_CS"/>
</dbReference>
<keyword evidence="6" id="KW-0100">Branched-chain amino acid biosynthesis</keyword>
<comment type="pathway">
    <text evidence="1">Amino-acid biosynthesis; L-isoleucine biosynthesis; 2-oxobutanoate from pyruvate: step 1/3.</text>
</comment>
<proteinExistence type="inferred from homology"/>